<gene>
    <name evidence="2" type="ORF">E2C01_082346</name>
</gene>
<dbReference type="EMBL" id="VSRR010074638">
    <property type="protein sequence ID" value="MPC87484.1"/>
    <property type="molecule type" value="Genomic_DNA"/>
</dbReference>
<name>A0A5B7J4P4_PORTR</name>
<comment type="caution">
    <text evidence="2">The sequence shown here is derived from an EMBL/GenBank/DDBJ whole genome shotgun (WGS) entry which is preliminary data.</text>
</comment>
<keyword evidence="1" id="KW-0812">Transmembrane</keyword>
<keyword evidence="1" id="KW-1133">Transmembrane helix</keyword>
<organism evidence="2 3">
    <name type="scientific">Portunus trituberculatus</name>
    <name type="common">Swimming crab</name>
    <name type="synonym">Neptunus trituberculatus</name>
    <dbReference type="NCBI Taxonomy" id="210409"/>
    <lineage>
        <taxon>Eukaryota</taxon>
        <taxon>Metazoa</taxon>
        <taxon>Ecdysozoa</taxon>
        <taxon>Arthropoda</taxon>
        <taxon>Crustacea</taxon>
        <taxon>Multicrustacea</taxon>
        <taxon>Malacostraca</taxon>
        <taxon>Eumalacostraca</taxon>
        <taxon>Eucarida</taxon>
        <taxon>Decapoda</taxon>
        <taxon>Pleocyemata</taxon>
        <taxon>Brachyura</taxon>
        <taxon>Eubrachyura</taxon>
        <taxon>Portunoidea</taxon>
        <taxon>Portunidae</taxon>
        <taxon>Portuninae</taxon>
        <taxon>Portunus</taxon>
    </lineage>
</organism>
<reference evidence="2 3" key="1">
    <citation type="submission" date="2019-05" db="EMBL/GenBank/DDBJ databases">
        <title>Another draft genome of Portunus trituberculatus and its Hox gene families provides insights of decapod evolution.</title>
        <authorList>
            <person name="Jeong J.-H."/>
            <person name="Song I."/>
            <person name="Kim S."/>
            <person name="Choi T."/>
            <person name="Kim D."/>
            <person name="Ryu S."/>
            <person name="Kim W."/>
        </authorList>
    </citation>
    <scope>NUCLEOTIDE SEQUENCE [LARGE SCALE GENOMIC DNA]</scope>
    <source>
        <tissue evidence="2">Muscle</tissue>
    </source>
</reference>
<evidence type="ECO:0000313" key="2">
    <source>
        <dbReference type="EMBL" id="MPC87484.1"/>
    </source>
</evidence>
<protein>
    <submittedName>
        <fullName evidence="2">Uncharacterized protein</fullName>
    </submittedName>
</protein>
<proteinExistence type="predicted"/>
<keyword evidence="1" id="KW-0472">Membrane</keyword>
<evidence type="ECO:0000256" key="1">
    <source>
        <dbReference type="SAM" id="Phobius"/>
    </source>
</evidence>
<dbReference type="Proteomes" id="UP000324222">
    <property type="component" value="Unassembled WGS sequence"/>
</dbReference>
<dbReference type="AlphaFoldDB" id="A0A5B7J4P4"/>
<keyword evidence="3" id="KW-1185">Reference proteome</keyword>
<accession>A0A5B7J4P4</accession>
<feature type="transmembrane region" description="Helical" evidence="1">
    <location>
        <begin position="6"/>
        <end position="28"/>
    </location>
</feature>
<sequence length="152" mass="16674">MWLFLYAASNVGASHTLLLLLLFLFRLLEFTSETKKILENSPLLWRANSTRLEVTLASACTAPRQAKGKPAEAHAEGGFQHALGTRERCSENTYLSFFHTFPHLSLLQPDSTPPCDPVLLRAAPAWPGVAEGGVNGGLIAVTSPRSKIWEFL</sequence>
<evidence type="ECO:0000313" key="3">
    <source>
        <dbReference type="Proteomes" id="UP000324222"/>
    </source>
</evidence>